<evidence type="ECO:0000313" key="2">
    <source>
        <dbReference type="EMBL" id="SVA23729.1"/>
    </source>
</evidence>
<dbReference type="PRINTS" id="PR00111">
    <property type="entry name" value="ABHYDROLASE"/>
</dbReference>
<proteinExistence type="predicted"/>
<dbReference type="InterPro" id="IPR050471">
    <property type="entry name" value="AB_hydrolase"/>
</dbReference>
<dbReference type="PANTHER" id="PTHR43433">
    <property type="entry name" value="HYDROLASE, ALPHA/BETA FOLD FAMILY PROTEIN"/>
    <property type="match status" value="1"/>
</dbReference>
<dbReference type="SUPFAM" id="SSF53474">
    <property type="entry name" value="alpha/beta-Hydrolases"/>
    <property type="match status" value="1"/>
</dbReference>
<evidence type="ECO:0000259" key="1">
    <source>
        <dbReference type="Pfam" id="PF00561"/>
    </source>
</evidence>
<protein>
    <recommendedName>
        <fullName evidence="1">AB hydrolase-1 domain-containing protein</fullName>
    </recommendedName>
</protein>
<dbReference type="InterPro" id="IPR000073">
    <property type="entry name" value="AB_hydrolase_1"/>
</dbReference>
<dbReference type="AlphaFoldDB" id="A0A381U6H0"/>
<organism evidence="2">
    <name type="scientific">marine metagenome</name>
    <dbReference type="NCBI Taxonomy" id="408172"/>
    <lineage>
        <taxon>unclassified sequences</taxon>
        <taxon>metagenomes</taxon>
        <taxon>ecological metagenomes</taxon>
    </lineage>
</organism>
<gene>
    <name evidence="2" type="ORF">METZ01_LOCUS76583</name>
</gene>
<dbReference type="PANTHER" id="PTHR43433:SF5">
    <property type="entry name" value="AB HYDROLASE-1 DOMAIN-CONTAINING PROTEIN"/>
    <property type="match status" value="1"/>
</dbReference>
<accession>A0A381U6H0</accession>
<name>A0A381U6H0_9ZZZZ</name>
<dbReference type="EMBL" id="UINC01005816">
    <property type="protein sequence ID" value="SVA23729.1"/>
    <property type="molecule type" value="Genomic_DNA"/>
</dbReference>
<dbReference type="InterPro" id="IPR029058">
    <property type="entry name" value="AB_hydrolase_fold"/>
</dbReference>
<sequence>MPKASVNGIDIDYQEYGPEDGNPEAIIFAHGAGGNLLSWFQQIPYFSINYRCVTFSHRGFGHSYDIGDGPGMEAFPGDLEALMDFLNIEKAHLVAQSMGGRTALGFAVISPNRVLSLTLADTTGAMGEEDVEMALSEWRQIHPDTRGIGFRALSDDFRTRKPEMSNLYLQISRTNPVRDTSVPILFGGPKGDKLINLEMPVLFIVGEDDLLTPPHVLNLASRHIPGASLICVPGCGHSVYFEKPDVFNFEVGRFISAASCS</sequence>
<dbReference type="Gene3D" id="3.40.50.1820">
    <property type="entry name" value="alpha/beta hydrolase"/>
    <property type="match status" value="1"/>
</dbReference>
<feature type="domain" description="AB hydrolase-1" evidence="1">
    <location>
        <begin position="25"/>
        <end position="244"/>
    </location>
</feature>
<dbReference type="Pfam" id="PF00561">
    <property type="entry name" value="Abhydrolase_1"/>
    <property type="match status" value="1"/>
</dbReference>
<reference evidence="2" key="1">
    <citation type="submission" date="2018-05" db="EMBL/GenBank/DDBJ databases">
        <authorList>
            <person name="Lanie J.A."/>
            <person name="Ng W.-L."/>
            <person name="Kazmierczak K.M."/>
            <person name="Andrzejewski T.M."/>
            <person name="Davidsen T.M."/>
            <person name="Wayne K.J."/>
            <person name="Tettelin H."/>
            <person name="Glass J.I."/>
            <person name="Rusch D."/>
            <person name="Podicherti R."/>
            <person name="Tsui H.-C.T."/>
            <person name="Winkler M.E."/>
        </authorList>
    </citation>
    <scope>NUCLEOTIDE SEQUENCE</scope>
</reference>